<dbReference type="Pfam" id="PF25917">
    <property type="entry name" value="BSH_RND"/>
    <property type="match status" value="1"/>
</dbReference>
<gene>
    <name evidence="5" type="ORF">FLL45_22485</name>
</gene>
<evidence type="ECO:0000259" key="4">
    <source>
        <dbReference type="Pfam" id="PF25917"/>
    </source>
</evidence>
<evidence type="ECO:0000256" key="2">
    <source>
        <dbReference type="SAM" id="Coils"/>
    </source>
</evidence>
<dbReference type="PANTHER" id="PTHR30469:SF11">
    <property type="entry name" value="BLL4320 PROTEIN"/>
    <property type="match status" value="1"/>
</dbReference>
<keyword evidence="3" id="KW-0472">Membrane</keyword>
<accession>A0A545T1J2</accession>
<dbReference type="Proteomes" id="UP000317839">
    <property type="component" value="Unassembled WGS sequence"/>
</dbReference>
<proteinExistence type="inferred from homology"/>
<feature type="domain" description="Multidrug resistance protein MdtA-like barrel-sandwich hybrid" evidence="4">
    <location>
        <begin position="79"/>
        <end position="219"/>
    </location>
</feature>
<dbReference type="OrthoDB" id="266524at2"/>
<dbReference type="EMBL" id="VIKR01000007">
    <property type="protein sequence ID" value="TQV71098.1"/>
    <property type="molecule type" value="Genomic_DNA"/>
</dbReference>
<dbReference type="RefSeq" id="WP_142944315.1">
    <property type="nucleotide sequence ID" value="NZ_VIKR01000007.1"/>
</dbReference>
<keyword evidence="6" id="KW-1185">Reference proteome</keyword>
<dbReference type="InterPro" id="IPR006143">
    <property type="entry name" value="RND_pump_MFP"/>
</dbReference>
<sequence>MNIPNNAGKLIMSDASRRIVIYLLAGLVFLASGIALKAFSQTDIEPAERKLVVNSQVVEVLPGYYIDRYFSAQVLPQQSVAVASEVAGKVTAIFVDDGERVEQGQKLFQLDTLILEQQLARFAAQQESVRADIDLAEKRLTRQKNLNQNSFSSEDTIDALASQIAQLNASLASLKAQSKDIQIRIDKSTIYSPFAGQIQKRNIDIGAVINAGLNTFELVDNNLLEIQVGLPTQLVKQIEISRQYQFIQANQTITAKAIAILPRIDSVTQTQGVKFTLPSDSQLVPGDFVKLKLPSYQETEGLWVANTALIEGEKGLWQIFVIDNEGRVNKQTVSIIYPGNPNSFVQANIKSGQKVVINGVHRLANRVAVIEEKTFNLNSNNVASKNTNQADLDSSQSLSVGASQ</sequence>
<reference evidence="5 6" key="1">
    <citation type="submission" date="2019-06" db="EMBL/GenBank/DDBJ databases">
        <title>Draft genome of Aliikangiella marina GYP-15.</title>
        <authorList>
            <person name="Wang G."/>
        </authorList>
    </citation>
    <scope>NUCLEOTIDE SEQUENCE [LARGE SCALE GENOMIC DNA]</scope>
    <source>
        <strain evidence="5 6">GYP-15</strain>
    </source>
</reference>
<comment type="caution">
    <text evidence="5">The sequence shown here is derived from an EMBL/GenBank/DDBJ whole genome shotgun (WGS) entry which is preliminary data.</text>
</comment>
<dbReference type="Gene3D" id="2.40.420.20">
    <property type="match status" value="1"/>
</dbReference>
<dbReference type="GO" id="GO:0015562">
    <property type="term" value="F:efflux transmembrane transporter activity"/>
    <property type="evidence" value="ECO:0007669"/>
    <property type="project" value="TreeGrafter"/>
</dbReference>
<dbReference type="PANTHER" id="PTHR30469">
    <property type="entry name" value="MULTIDRUG RESISTANCE PROTEIN MDTA"/>
    <property type="match status" value="1"/>
</dbReference>
<dbReference type="InterPro" id="IPR058625">
    <property type="entry name" value="MdtA-like_BSH"/>
</dbReference>
<name>A0A545T1J2_9GAMM</name>
<evidence type="ECO:0000256" key="3">
    <source>
        <dbReference type="SAM" id="Phobius"/>
    </source>
</evidence>
<dbReference type="Gene3D" id="2.40.50.100">
    <property type="match status" value="1"/>
</dbReference>
<feature type="transmembrane region" description="Helical" evidence="3">
    <location>
        <begin position="20"/>
        <end position="39"/>
    </location>
</feature>
<evidence type="ECO:0000313" key="5">
    <source>
        <dbReference type="EMBL" id="TQV71098.1"/>
    </source>
</evidence>
<organism evidence="5 6">
    <name type="scientific">Aliikangiella marina</name>
    <dbReference type="NCBI Taxonomy" id="1712262"/>
    <lineage>
        <taxon>Bacteria</taxon>
        <taxon>Pseudomonadati</taxon>
        <taxon>Pseudomonadota</taxon>
        <taxon>Gammaproteobacteria</taxon>
        <taxon>Oceanospirillales</taxon>
        <taxon>Pleioneaceae</taxon>
        <taxon>Aliikangiella</taxon>
    </lineage>
</organism>
<dbReference type="Gene3D" id="1.10.287.470">
    <property type="entry name" value="Helix hairpin bin"/>
    <property type="match status" value="1"/>
</dbReference>
<keyword evidence="3" id="KW-0812">Transmembrane</keyword>
<dbReference type="NCBIfam" id="TIGR01730">
    <property type="entry name" value="RND_mfp"/>
    <property type="match status" value="1"/>
</dbReference>
<dbReference type="Gene3D" id="2.40.30.170">
    <property type="match status" value="1"/>
</dbReference>
<dbReference type="AlphaFoldDB" id="A0A545T1J2"/>
<feature type="coiled-coil region" evidence="2">
    <location>
        <begin position="157"/>
        <end position="184"/>
    </location>
</feature>
<keyword evidence="2" id="KW-0175">Coiled coil</keyword>
<evidence type="ECO:0000313" key="6">
    <source>
        <dbReference type="Proteomes" id="UP000317839"/>
    </source>
</evidence>
<dbReference type="SUPFAM" id="SSF111369">
    <property type="entry name" value="HlyD-like secretion proteins"/>
    <property type="match status" value="1"/>
</dbReference>
<protein>
    <submittedName>
        <fullName evidence="5">Efflux RND transporter periplasmic adaptor subunit</fullName>
    </submittedName>
</protein>
<comment type="similarity">
    <text evidence="1">Belongs to the membrane fusion protein (MFP) (TC 8.A.1) family.</text>
</comment>
<keyword evidence="3" id="KW-1133">Transmembrane helix</keyword>
<evidence type="ECO:0000256" key="1">
    <source>
        <dbReference type="ARBA" id="ARBA00009477"/>
    </source>
</evidence>
<dbReference type="GO" id="GO:1990281">
    <property type="term" value="C:efflux pump complex"/>
    <property type="evidence" value="ECO:0007669"/>
    <property type="project" value="TreeGrafter"/>
</dbReference>